<proteinExistence type="predicted"/>
<reference evidence="2 3" key="1">
    <citation type="journal article" date="2019" name="Fungal Biol. Biotechnol.">
        <title>Draft genome sequence of fastidious pathogen Ceratobasidium theobromae, which causes vascular-streak dieback in Theobroma cacao.</title>
        <authorList>
            <person name="Ali S.S."/>
            <person name="Asman A."/>
            <person name="Shao J."/>
            <person name="Firmansyah A.P."/>
            <person name="Susilo A.W."/>
            <person name="Rosmana A."/>
            <person name="McMahon P."/>
            <person name="Junaid M."/>
            <person name="Guest D."/>
            <person name="Kheng T.Y."/>
            <person name="Meinhardt L.W."/>
            <person name="Bailey B.A."/>
        </authorList>
    </citation>
    <scope>NUCLEOTIDE SEQUENCE [LARGE SCALE GENOMIC DNA]</scope>
    <source>
        <strain evidence="2 3">CT2</strain>
    </source>
</reference>
<keyword evidence="3" id="KW-1185">Reference proteome</keyword>
<comment type="caution">
    <text evidence="2">The sequence shown here is derived from an EMBL/GenBank/DDBJ whole genome shotgun (WGS) entry which is preliminary data.</text>
</comment>
<dbReference type="AlphaFoldDB" id="A0A5N5QT97"/>
<evidence type="ECO:0000313" key="2">
    <source>
        <dbReference type="EMBL" id="KAB5594960.1"/>
    </source>
</evidence>
<organism evidence="2 3">
    <name type="scientific">Ceratobasidium theobromae</name>
    <dbReference type="NCBI Taxonomy" id="1582974"/>
    <lineage>
        <taxon>Eukaryota</taxon>
        <taxon>Fungi</taxon>
        <taxon>Dikarya</taxon>
        <taxon>Basidiomycota</taxon>
        <taxon>Agaricomycotina</taxon>
        <taxon>Agaricomycetes</taxon>
        <taxon>Cantharellales</taxon>
        <taxon>Ceratobasidiaceae</taxon>
        <taxon>Ceratobasidium</taxon>
    </lineage>
</organism>
<dbReference type="OrthoDB" id="3199938at2759"/>
<sequence length="177" mass="19875">MPSSTTSPLPPTNPQELAGSPWLSQPPPPRLLLTEVPVRSSLNGRAVWAEAPVVWESVVEHHPDVNFSITRFLLTLRHLYEMYTLWGKDQATCHEIVSAFNELIIQWRSVENSLIGCCNADLRYIRGDLNDIKTLCSATTNHDGPSSNLVEAGRPLFQKVVKGMINELREKRHQHGS</sequence>
<feature type="region of interest" description="Disordered" evidence="1">
    <location>
        <begin position="1"/>
        <end position="23"/>
    </location>
</feature>
<accession>A0A5N5QT97</accession>
<evidence type="ECO:0000256" key="1">
    <source>
        <dbReference type="SAM" id="MobiDB-lite"/>
    </source>
</evidence>
<evidence type="ECO:0000313" key="3">
    <source>
        <dbReference type="Proteomes" id="UP000383932"/>
    </source>
</evidence>
<gene>
    <name evidence="2" type="ORF">CTheo_1593</name>
</gene>
<dbReference type="EMBL" id="SSOP01000014">
    <property type="protein sequence ID" value="KAB5594960.1"/>
    <property type="molecule type" value="Genomic_DNA"/>
</dbReference>
<name>A0A5N5QT97_9AGAM</name>
<protein>
    <submittedName>
        <fullName evidence="2">Uncharacterized protein</fullName>
    </submittedName>
</protein>
<dbReference type="Proteomes" id="UP000383932">
    <property type="component" value="Unassembled WGS sequence"/>
</dbReference>